<gene>
    <name evidence="1" type="ORF">AUP74_00627</name>
</gene>
<accession>A0A1C9W4M8</accession>
<name>A0A1C9W4M8_9GAMM</name>
<evidence type="ECO:0000313" key="2">
    <source>
        <dbReference type="Proteomes" id="UP000095672"/>
    </source>
</evidence>
<sequence>MSIHPAGPTSTIHRRATIGITIIPAIDTITGMIIAIADIGTTAVITATMAVRVTAQVDRHIVQVEPIVLGANSGSPARLGSSSGNS</sequence>
<keyword evidence="2" id="KW-1185">Reference proteome</keyword>
<dbReference type="RefSeq" id="WP_145924301.1">
    <property type="nucleotide sequence ID" value="NZ_CP014143.1"/>
</dbReference>
<dbReference type="KEGG" id="micc:AUP74_00627"/>
<reference evidence="2" key="1">
    <citation type="submission" date="2016-01" db="EMBL/GenBank/DDBJ databases">
        <title>Complete genome sequence of Microbulbifer sp. CCB-MM1, a halophile isolated from Matang Mangrove Forest, Perak.</title>
        <authorList>
            <person name="Moh T.H."/>
            <person name="Dinesh B."/>
            <person name="Lau N.-S."/>
            <person name="Go F."/>
            <person name="Alexander Chong S.-C."/>
        </authorList>
    </citation>
    <scope>NUCLEOTIDE SEQUENCE [LARGE SCALE GENOMIC DNA]</scope>
    <source>
        <strain evidence="2">CCB-MM1</strain>
    </source>
</reference>
<dbReference type="AlphaFoldDB" id="A0A1C9W4M8"/>
<dbReference type="EMBL" id="CP014143">
    <property type="protein sequence ID" value="AOS96097.1"/>
    <property type="molecule type" value="Genomic_DNA"/>
</dbReference>
<protein>
    <submittedName>
        <fullName evidence="1">Uncharacterized protein</fullName>
    </submittedName>
</protein>
<proteinExistence type="predicted"/>
<organism evidence="1 2">
    <name type="scientific">Microbulbifer aggregans</name>
    <dbReference type="NCBI Taxonomy" id="1769779"/>
    <lineage>
        <taxon>Bacteria</taxon>
        <taxon>Pseudomonadati</taxon>
        <taxon>Pseudomonadota</taxon>
        <taxon>Gammaproteobacteria</taxon>
        <taxon>Cellvibrionales</taxon>
        <taxon>Microbulbiferaceae</taxon>
        <taxon>Microbulbifer</taxon>
    </lineage>
</organism>
<evidence type="ECO:0000313" key="1">
    <source>
        <dbReference type="EMBL" id="AOS96097.1"/>
    </source>
</evidence>
<dbReference type="Proteomes" id="UP000095672">
    <property type="component" value="Chromosome"/>
</dbReference>